<dbReference type="Pfam" id="PF13465">
    <property type="entry name" value="zf-H2C2_2"/>
    <property type="match status" value="1"/>
</dbReference>
<dbReference type="InterPro" id="IPR036051">
    <property type="entry name" value="KRAB_dom_sf"/>
</dbReference>
<dbReference type="SMART" id="SM00355">
    <property type="entry name" value="ZnF_C2H2"/>
    <property type="match status" value="3"/>
</dbReference>
<dbReference type="Gene3D" id="6.10.140.140">
    <property type="match status" value="1"/>
</dbReference>
<keyword evidence="5" id="KW-0862">Zinc</keyword>
<dbReference type="Pfam" id="PF01352">
    <property type="entry name" value="KRAB"/>
    <property type="match status" value="1"/>
</dbReference>
<dbReference type="GO" id="GO:0008270">
    <property type="term" value="F:zinc ion binding"/>
    <property type="evidence" value="ECO:0007669"/>
    <property type="project" value="UniProtKB-KW"/>
</dbReference>
<protein>
    <submittedName>
        <fullName evidence="15">Zinc finger protein with KRAB and SCAN domains 8-like</fullName>
    </submittedName>
</protein>
<evidence type="ECO:0000256" key="5">
    <source>
        <dbReference type="ARBA" id="ARBA00022833"/>
    </source>
</evidence>
<keyword evidence="2" id="KW-0479">Metal-binding</keyword>
<keyword evidence="4 9" id="KW-0863">Zinc-finger</keyword>
<comment type="subcellular location">
    <subcellularLocation>
        <location evidence="1">Nucleus</location>
    </subcellularLocation>
</comment>
<dbReference type="Pfam" id="PF02023">
    <property type="entry name" value="SCAN"/>
    <property type="match status" value="1"/>
</dbReference>
<dbReference type="FunFam" id="1.10.4020.10:FF:000005">
    <property type="entry name" value="Uncharacterized protein"/>
    <property type="match status" value="1"/>
</dbReference>
<feature type="region of interest" description="Disordered" evidence="10">
    <location>
        <begin position="300"/>
        <end position="324"/>
    </location>
</feature>
<dbReference type="InterPro" id="IPR003309">
    <property type="entry name" value="SCAN_dom"/>
</dbReference>
<dbReference type="SUPFAM" id="SSF57667">
    <property type="entry name" value="beta-beta-alpha zinc fingers"/>
    <property type="match status" value="2"/>
</dbReference>
<evidence type="ECO:0000256" key="4">
    <source>
        <dbReference type="ARBA" id="ARBA00022771"/>
    </source>
</evidence>
<dbReference type="InterPro" id="IPR001909">
    <property type="entry name" value="KRAB"/>
</dbReference>
<feature type="domain" description="SCAN box" evidence="12">
    <location>
        <begin position="81"/>
        <end position="157"/>
    </location>
</feature>
<dbReference type="FunFam" id="3.30.160.60:FF:002090">
    <property type="entry name" value="Zinc finger protein 473"/>
    <property type="match status" value="1"/>
</dbReference>
<feature type="domain" description="KRAB" evidence="13">
    <location>
        <begin position="240"/>
        <end position="316"/>
    </location>
</feature>
<evidence type="ECO:0000256" key="1">
    <source>
        <dbReference type="ARBA" id="ARBA00004123"/>
    </source>
</evidence>
<dbReference type="InterPro" id="IPR036236">
    <property type="entry name" value="Znf_C2H2_sf"/>
</dbReference>
<accession>A0A6J1VVU5</accession>
<feature type="domain" description="C2H2-type" evidence="11">
    <location>
        <begin position="346"/>
        <end position="373"/>
    </location>
</feature>
<keyword evidence="14" id="KW-1185">Reference proteome</keyword>
<dbReference type="GO" id="GO:0005634">
    <property type="term" value="C:nucleus"/>
    <property type="evidence" value="ECO:0007669"/>
    <property type="project" value="UniProtKB-SubCell"/>
</dbReference>
<keyword evidence="7" id="KW-0804">Transcription</keyword>
<proteinExistence type="predicted"/>
<dbReference type="PROSITE" id="PS50805">
    <property type="entry name" value="KRAB"/>
    <property type="match status" value="1"/>
</dbReference>
<dbReference type="KEGG" id="nss:113428812"/>
<evidence type="ECO:0000259" key="12">
    <source>
        <dbReference type="PROSITE" id="PS50804"/>
    </source>
</evidence>
<dbReference type="SUPFAM" id="SSF47353">
    <property type="entry name" value="Retrovirus capsid dimerization domain-like"/>
    <property type="match status" value="1"/>
</dbReference>
<dbReference type="RefSeq" id="XP_026547126.1">
    <property type="nucleotide sequence ID" value="XM_026691341.1"/>
</dbReference>
<sequence>MALENLARSLVNRKTCGDASVHYGAVLETREKMKKQQHPVDAEFRKGPPAAQPWSCGKNGASPRWKSHKKTFNSSEVQCCHFRKVQFQEGSRPRDVCTQLHYFCRQWLQPEKHTKAQMLDLVLLEQFLAVLPPEMGKWVQECGAETSSQAVSLAEGFLLTQEEENMQEELQKCMEPATEYPKGRKDSFRSSEELLFRENFQDDQSQDTMQESRKLSLDFLESPLSDRAEGLAEPLLQDIVTFEEVAVYFSKEEWSQLDADQQELYREVMLENSRNLLSLGFNGQENKKCKEERQAIHSKGAERKFVDQMQPKSDETKQSQSGIKRSLPHVSWLPNHTMIDTGERPYESMECGKKFNKSDHLISHKKSHSEEERTTCRECGKTFCDKYYLIRHQRIHTGERPYKCMECGKAFTRSSHLNTHRRIHTGEKPYQ</sequence>
<keyword evidence="3" id="KW-0677">Repeat</keyword>
<dbReference type="FunFam" id="3.30.160.60:FF:002343">
    <property type="entry name" value="Zinc finger protein 33A"/>
    <property type="match status" value="1"/>
</dbReference>
<dbReference type="GO" id="GO:0000981">
    <property type="term" value="F:DNA-binding transcription factor activity, RNA polymerase II-specific"/>
    <property type="evidence" value="ECO:0007669"/>
    <property type="project" value="TreeGrafter"/>
</dbReference>
<dbReference type="GeneID" id="113428812"/>
<dbReference type="SUPFAM" id="SSF109640">
    <property type="entry name" value="KRAB domain (Kruppel-associated box)"/>
    <property type="match status" value="1"/>
</dbReference>
<dbReference type="GO" id="GO:0000978">
    <property type="term" value="F:RNA polymerase II cis-regulatory region sequence-specific DNA binding"/>
    <property type="evidence" value="ECO:0007669"/>
    <property type="project" value="TreeGrafter"/>
</dbReference>
<dbReference type="PROSITE" id="PS50157">
    <property type="entry name" value="ZINC_FINGER_C2H2_2"/>
    <property type="match status" value="3"/>
</dbReference>
<feature type="domain" description="C2H2-type" evidence="11">
    <location>
        <begin position="402"/>
        <end position="429"/>
    </location>
</feature>
<evidence type="ECO:0000256" key="6">
    <source>
        <dbReference type="ARBA" id="ARBA00023015"/>
    </source>
</evidence>
<dbReference type="SMART" id="SM00431">
    <property type="entry name" value="SCAN"/>
    <property type="match status" value="1"/>
</dbReference>
<dbReference type="Gene3D" id="3.30.160.60">
    <property type="entry name" value="Classic Zinc Finger"/>
    <property type="match status" value="3"/>
</dbReference>
<feature type="non-terminal residue" evidence="15">
    <location>
        <position position="431"/>
    </location>
</feature>
<reference evidence="15" key="1">
    <citation type="submission" date="2025-08" db="UniProtKB">
        <authorList>
            <consortium name="RefSeq"/>
        </authorList>
    </citation>
    <scope>IDENTIFICATION</scope>
</reference>
<evidence type="ECO:0000256" key="7">
    <source>
        <dbReference type="ARBA" id="ARBA00023163"/>
    </source>
</evidence>
<evidence type="ECO:0000313" key="14">
    <source>
        <dbReference type="Proteomes" id="UP000504612"/>
    </source>
</evidence>
<organism evidence="14 15">
    <name type="scientific">Notechis scutatus</name>
    <name type="common">mainland tiger snake</name>
    <dbReference type="NCBI Taxonomy" id="8663"/>
    <lineage>
        <taxon>Eukaryota</taxon>
        <taxon>Metazoa</taxon>
        <taxon>Chordata</taxon>
        <taxon>Craniata</taxon>
        <taxon>Vertebrata</taxon>
        <taxon>Euteleostomi</taxon>
        <taxon>Lepidosauria</taxon>
        <taxon>Squamata</taxon>
        <taxon>Bifurcata</taxon>
        <taxon>Unidentata</taxon>
        <taxon>Episquamata</taxon>
        <taxon>Toxicofera</taxon>
        <taxon>Serpentes</taxon>
        <taxon>Colubroidea</taxon>
        <taxon>Elapidae</taxon>
        <taxon>Hydrophiinae</taxon>
        <taxon>Notechis</taxon>
    </lineage>
</organism>
<evidence type="ECO:0000256" key="10">
    <source>
        <dbReference type="SAM" id="MobiDB-lite"/>
    </source>
</evidence>
<evidence type="ECO:0000256" key="2">
    <source>
        <dbReference type="ARBA" id="ARBA00022723"/>
    </source>
</evidence>
<dbReference type="SMART" id="SM00349">
    <property type="entry name" value="KRAB"/>
    <property type="match status" value="1"/>
</dbReference>
<feature type="compositionally biased region" description="Basic and acidic residues" evidence="10">
    <location>
        <begin position="300"/>
        <end position="317"/>
    </location>
</feature>
<evidence type="ECO:0000259" key="11">
    <source>
        <dbReference type="PROSITE" id="PS50157"/>
    </source>
</evidence>
<evidence type="ECO:0000256" key="8">
    <source>
        <dbReference type="ARBA" id="ARBA00023242"/>
    </source>
</evidence>
<dbReference type="FunFam" id="3.30.160.60:FF:000895">
    <property type="entry name" value="Zinc finger protein 597"/>
    <property type="match status" value="1"/>
</dbReference>
<evidence type="ECO:0000256" key="3">
    <source>
        <dbReference type="ARBA" id="ARBA00022737"/>
    </source>
</evidence>
<evidence type="ECO:0000256" key="9">
    <source>
        <dbReference type="PROSITE-ProRule" id="PRU00042"/>
    </source>
</evidence>
<dbReference type="CDD" id="cd07765">
    <property type="entry name" value="KRAB_A-box"/>
    <property type="match status" value="1"/>
</dbReference>
<dbReference type="Proteomes" id="UP000504612">
    <property type="component" value="Unplaced"/>
</dbReference>
<keyword evidence="6" id="KW-0805">Transcription regulation</keyword>
<dbReference type="PROSITE" id="PS50804">
    <property type="entry name" value="SCAN_BOX"/>
    <property type="match status" value="1"/>
</dbReference>
<dbReference type="InterPro" id="IPR038269">
    <property type="entry name" value="SCAN_sf"/>
</dbReference>
<dbReference type="Gene3D" id="1.10.4020.10">
    <property type="entry name" value="DNA breaking-rejoining enzymes"/>
    <property type="match status" value="1"/>
</dbReference>
<dbReference type="InterPro" id="IPR013087">
    <property type="entry name" value="Znf_C2H2_type"/>
</dbReference>
<dbReference type="AlphaFoldDB" id="A0A6J1VVU5"/>
<keyword evidence="8" id="KW-0539">Nucleus</keyword>
<name>A0A6J1VVU5_9SAUR</name>
<dbReference type="PROSITE" id="PS00028">
    <property type="entry name" value="ZINC_FINGER_C2H2_1"/>
    <property type="match status" value="2"/>
</dbReference>
<feature type="domain" description="C2H2-type" evidence="11">
    <location>
        <begin position="374"/>
        <end position="401"/>
    </location>
</feature>
<evidence type="ECO:0000259" key="13">
    <source>
        <dbReference type="PROSITE" id="PS50805"/>
    </source>
</evidence>
<gene>
    <name evidence="15" type="primary">LOC113428812</name>
</gene>
<dbReference type="PANTHER" id="PTHR23226">
    <property type="entry name" value="ZINC FINGER AND SCAN DOMAIN-CONTAINING"/>
    <property type="match status" value="1"/>
</dbReference>
<evidence type="ECO:0000313" key="15">
    <source>
        <dbReference type="RefSeq" id="XP_026547126.1"/>
    </source>
</evidence>
<dbReference type="PANTHER" id="PTHR23226:SF377">
    <property type="entry name" value="ZINC FINGER AND SCAN DOMAIN-CONTAINING PROTEIN 20"/>
    <property type="match status" value="1"/>
</dbReference>